<dbReference type="eggNOG" id="COG4269">
    <property type="taxonomic scope" value="Bacteria"/>
</dbReference>
<dbReference type="InterPro" id="IPR010295">
    <property type="entry name" value="DUF898"/>
</dbReference>
<protein>
    <recommendedName>
        <fullName evidence="5">MJ0042 family finger-like protein</fullName>
    </recommendedName>
</protein>
<feature type="transmembrane region" description="Helical" evidence="2">
    <location>
        <begin position="313"/>
        <end position="335"/>
    </location>
</feature>
<organism evidence="3 4">
    <name type="scientific">Pelobacter propionicus (strain DSM 2379 / NBRC 103807 / OttBd1)</name>
    <dbReference type="NCBI Taxonomy" id="338966"/>
    <lineage>
        <taxon>Bacteria</taxon>
        <taxon>Pseudomonadati</taxon>
        <taxon>Thermodesulfobacteriota</taxon>
        <taxon>Desulfuromonadia</taxon>
        <taxon>Desulfuromonadales</taxon>
        <taxon>Desulfuromonadaceae</taxon>
        <taxon>Pelobacter</taxon>
    </lineage>
</organism>
<dbReference type="OrthoDB" id="9787732at2"/>
<dbReference type="KEGG" id="ppd:Ppro_2181"/>
<evidence type="ECO:0008006" key="5">
    <source>
        <dbReference type="Google" id="ProtNLM"/>
    </source>
</evidence>
<dbReference type="AlphaFoldDB" id="A1AR19"/>
<feature type="transmembrane region" description="Helical" evidence="2">
    <location>
        <begin position="106"/>
        <end position="127"/>
    </location>
</feature>
<feature type="transmembrane region" description="Helical" evidence="2">
    <location>
        <begin position="279"/>
        <end position="301"/>
    </location>
</feature>
<dbReference type="Proteomes" id="UP000006732">
    <property type="component" value="Chromosome"/>
</dbReference>
<dbReference type="Pfam" id="PF05987">
    <property type="entry name" value="DUF898"/>
    <property type="match status" value="1"/>
</dbReference>
<keyword evidence="2" id="KW-0472">Membrane</keyword>
<reference evidence="3 4" key="1">
    <citation type="submission" date="2006-10" db="EMBL/GenBank/DDBJ databases">
        <title>Complete sequence of chromosome of Pelobacter propionicus DSM 2379.</title>
        <authorList>
            <consortium name="US DOE Joint Genome Institute"/>
            <person name="Copeland A."/>
            <person name="Lucas S."/>
            <person name="Lapidus A."/>
            <person name="Barry K."/>
            <person name="Detter J.C."/>
            <person name="Glavina del Rio T."/>
            <person name="Hammon N."/>
            <person name="Israni S."/>
            <person name="Dalin E."/>
            <person name="Tice H."/>
            <person name="Pitluck S."/>
            <person name="Saunders E."/>
            <person name="Brettin T."/>
            <person name="Bruce D."/>
            <person name="Han C."/>
            <person name="Tapia R."/>
            <person name="Schmutz J."/>
            <person name="Larimer F."/>
            <person name="Land M."/>
            <person name="Hauser L."/>
            <person name="Kyrpides N."/>
            <person name="Kim E."/>
            <person name="Lovley D."/>
            <person name="Richardson P."/>
        </authorList>
    </citation>
    <scope>NUCLEOTIDE SEQUENCE [LARGE SCALE GENOMIC DNA]</scope>
    <source>
        <strain evidence="4">DSM 2379 / NBRC 103807 / OttBd1</strain>
    </source>
</reference>
<feature type="transmembrane region" description="Helical" evidence="2">
    <location>
        <begin position="148"/>
        <end position="171"/>
    </location>
</feature>
<feature type="transmembrane region" description="Helical" evidence="2">
    <location>
        <begin position="177"/>
        <end position="196"/>
    </location>
</feature>
<proteinExistence type="predicted"/>
<dbReference type="EMBL" id="CP000482">
    <property type="protein sequence ID" value="ABK99789.1"/>
    <property type="molecule type" value="Genomic_DNA"/>
</dbReference>
<gene>
    <name evidence="3" type="ordered locus">Ppro_2181</name>
</gene>
<feature type="transmembrane region" description="Helical" evidence="2">
    <location>
        <begin position="363"/>
        <end position="387"/>
    </location>
</feature>
<feature type="transmembrane region" description="Helical" evidence="2">
    <location>
        <begin position="222"/>
        <end position="246"/>
    </location>
</feature>
<dbReference type="STRING" id="338966.Ppro_2181"/>
<dbReference type="RefSeq" id="WP_011736050.1">
    <property type="nucleotide sequence ID" value="NC_008609.1"/>
</dbReference>
<sequence length="437" mass="47366">MPEQITIICPCCAYSRIVPRQSIPEGARQATCPRCKQAFPLNDRTRMAQPEPEATTGSRPEDASPLPATGPGSAAPAQAPITPQPPPRPNPRTLEFSFQGSAGDYFGIWIVNTLLKIVTIGIFSPWAKVRRRRFFYGSTTLHGQPFEYLADPMVLFRGWLVAAGAFILFSIGKQVSAPLSAGIALIIFIAFPWLLVRSRIFNAVNASHRNIRFGFRPDYRQAYLAFAGLPILAVLSLGLLGPYMLYRQKKFMVENSSYGSVPFGFSATAKDFYKLSFKVALSAMAAAGLVAVCAALCGAPFSAASVHGGARALGGLMIFPILALPLLYFIIMVYVQTAMANLCWNATSLGKDSFRSTLRTRDMALLFVTNALAIMFSLGLMVPWATVRLARYRFQRLELHATDGLDAVVAAAGSGRAVGATGEEIGDLFDMSVDIAL</sequence>
<name>A1AR19_PELPD</name>
<keyword evidence="2" id="KW-1133">Transmembrane helix</keyword>
<evidence type="ECO:0000256" key="1">
    <source>
        <dbReference type="SAM" id="MobiDB-lite"/>
    </source>
</evidence>
<feature type="region of interest" description="Disordered" evidence="1">
    <location>
        <begin position="43"/>
        <end position="94"/>
    </location>
</feature>
<evidence type="ECO:0000313" key="3">
    <source>
        <dbReference type="EMBL" id="ABK99789.1"/>
    </source>
</evidence>
<keyword evidence="2" id="KW-0812">Transmembrane</keyword>
<evidence type="ECO:0000313" key="4">
    <source>
        <dbReference type="Proteomes" id="UP000006732"/>
    </source>
</evidence>
<dbReference type="HOGENOM" id="CLU_049287_0_0_7"/>
<keyword evidence="4" id="KW-1185">Reference proteome</keyword>
<evidence type="ECO:0000256" key="2">
    <source>
        <dbReference type="SAM" id="Phobius"/>
    </source>
</evidence>
<accession>A1AR19</accession>